<gene>
    <name evidence="3" type="ORF">RZN69_09600</name>
</gene>
<dbReference type="PANTHER" id="PTHR30386">
    <property type="entry name" value="MEMBRANE FUSION SUBUNIT OF EMRAB-TOLC MULTIDRUG EFFLUX PUMP"/>
    <property type="match status" value="1"/>
</dbReference>
<dbReference type="PRINTS" id="PR01490">
    <property type="entry name" value="RTXTOXIND"/>
</dbReference>
<organism evidence="3 4">
    <name type="scientific">Rubellicoccus peritrichatus</name>
    <dbReference type="NCBI Taxonomy" id="3080537"/>
    <lineage>
        <taxon>Bacteria</taxon>
        <taxon>Pseudomonadati</taxon>
        <taxon>Verrucomicrobiota</taxon>
        <taxon>Opitutia</taxon>
        <taxon>Puniceicoccales</taxon>
        <taxon>Cerasicoccaceae</taxon>
        <taxon>Rubellicoccus</taxon>
    </lineage>
</organism>
<feature type="domain" description="Multidrug resistance protein MdtA-like barrel-sandwich hybrid" evidence="2">
    <location>
        <begin position="92"/>
        <end position="276"/>
    </location>
</feature>
<dbReference type="Proteomes" id="UP001304300">
    <property type="component" value="Chromosome"/>
</dbReference>
<dbReference type="AlphaFoldDB" id="A0AAQ3LEP8"/>
<dbReference type="Pfam" id="PF25917">
    <property type="entry name" value="BSH_RND"/>
    <property type="match status" value="1"/>
</dbReference>
<name>A0AAQ3LEP8_9BACT</name>
<evidence type="ECO:0000313" key="3">
    <source>
        <dbReference type="EMBL" id="WOO43342.1"/>
    </source>
</evidence>
<sequence>MATNSRPIPGVVCESPNFALVFLNFLMENRKLHHIPKSSEEYTKSSTINKIVGLLGFILLGAGLALLQTEFEIEVFGTVSREDDYSVLAPDGGIVESVHIKEGDAVEAGQVIIKLDPVPLDLSILAKQRELAAMESQLRINDLAAREFTVKPGSVELIVSQEKHELLGKISEIQKDLIHRLEQLERNKDITTVELQEERIKQLRLELERLETEVRADWLAGGAQDLDLERLQLDKQRLQSGVDLLKKEIALLEKQRSRLTIRSPISGTITRLDFRYSGLIAQKGDLLFDVTDPNSAYIVELLVPERNVDLIKPGVPARMESEVFDSTIEGYITGTVQTISMDSEPHGASSKGPALFEVEVLVDETPLPLVLGSRLKTSIILGQRSIWEVFFQPRGASSSNRQSEGEAVL</sequence>
<evidence type="ECO:0000259" key="2">
    <source>
        <dbReference type="Pfam" id="PF25917"/>
    </source>
</evidence>
<dbReference type="PANTHER" id="PTHR30386:SF28">
    <property type="entry name" value="EXPORTED PROTEIN"/>
    <property type="match status" value="1"/>
</dbReference>
<protein>
    <submittedName>
        <fullName evidence="3">HlyD family efflux transporter periplasmic adaptor subunit</fullName>
    </submittedName>
</protein>
<dbReference type="EMBL" id="CP136920">
    <property type="protein sequence ID" value="WOO43342.1"/>
    <property type="molecule type" value="Genomic_DNA"/>
</dbReference>
<dbReference type="InterPro" id="IPR058625">
    <property type="entry name" value="MdtA-like_BSH"/>
</dbReference>
<dbReference type="Gene3D" id="2.40.30.170">
    <property type="match status" value="1"/>
</dbReference>
<dbReference type="KEGG" id="puo:RZN69_09600"/>
<proteinExistence type="predicted"/>
<reference evidence="3 4" key="1">
    <citation type="submission" date="2023-10" db="EMBL/GenBank/DDBJ databases">
        <title>Rubellicoccus peritrichatus gen. nov., sp. nov., isolated from an algae of coral reef tank.</title>
        <authorList>
            <person name="Luo J."/>
        </authorList>
    </citation>
    <scope>NUCLEOTIDE SEQUENCE [LARGE SCALE GENOMIC DNA]</scope>
    <source>
        <strain evidence="3 4">CR14</strain>
    </source>
</reference>
<dbReference type="RefSeq" id="WP_317835891.1">
    <property type="nucleotide sequence ID" value="NZ_CP136920.1"/>
</dbReference>
<dbReference type="InterPro" id="IPR050739">
    <property type="entry name" value="MFP"/>
</dbReference>
<keyword evidence="1" id="KW-0175">Coiled coil</keyword>
<evidence type="ECO:0000256" key="1">
    <source>
        <dbReference type="SAM" id="Coils"/>
    </source>
</evidence>
<feature type="coiled-coil region" evidence="1">
    <location>
        <begin position="181"/>
        <end position="262"/>
    </location>
</feature>
<evidence type="ECO:0000313" key="4">
    <source>
        <dbReference type="Proteomes" id="UP001304300"/>
    </source>
</evidence>
<accession>A0AAQ3LEP8</accession>
<dbReference type="Gene3D" id="2.40.50.100">
    <property type="match status" value="1"/>
</dbReference>
<keyword evidence="4" id="KW-1185">Reference proteome</keyword>